<reference evidence="2" key="1">
    <citation type="submission" date="2017-06" db="EMBL/GenBank/DDBJ databases">
        <title>Genome analysis of Fimbriiglobus ruber SP5, the first member of the order Planctomycetales with confirmed chitinolytic capability.</title>
        <authorList>
            <person name="Ravin N.V."/>
            <person name="Rakitin A.L."/>
            <person name="Ivanova A.A."/>
            <person name="Beletsky A.V."/>
            <person name="Kulichevskaya I.S."/>
            <person name="Mardanov A.V."/>
            <person name="Dedysh S.N."/>
        </authorList>
    </citation>
    <scope>NUCLEOTIDE SEQUENCE [LARGE SCALE GENOMIC DNA]</scope>
    <source>
        <strain evidence="2">SP5</strain>
    </source>
</reference>
<gene>
    <name evidence="1" type="ORF">FRUB_02494</name>
</gene>
<comment type="caution">
    <text evidence="1">The sequence shown here is derived from an EMBL/GenBank/DDBJ whole genome shotgun (WGS) entry which is preliminary data.</text>
</comment>
<dbReference type="OrthoDB" id="256568at2"/>
<dbReference type="EMBL" id="NIDE01000003">
    <property type="protein sequence ID" value="OWK44562.1"/>
    <property type="molecule type" value="Genomic_DNA"/>
</dbReference>
<dbReference type="AlphaFoldDB" id="A0A225DT03"/>
<accession>A0A225DT03</accession>
<name>A0A225DT03_9BACT</name>
<evidence type="ECO:0000313" key="2">
    <source>
        <dbReference type="Proteomes" id="UP000214646"/>
    </source>
</evidence>
<proteinExistence type="predicted"/>
<dbReference type="RefSeq" id="WP_088253813.1">
    <property type="nucleotide sequence ID" value="NZ_NIDE01000003.1"/>
</dbReference>
<keyword evidence="2" id="KW-1185">Reference proteome</keyword>
<sequence length="409" mass="43806">MRHSIRLWLDWAMSDLLHLNRPRAIDQSVYTRYEKAGLTLYGPALPWNADAVVVELIARLPPTARTRTDFTLRLPGQNAVPADTVRKDEVDASKYRVFFRLAVPPASASAELLWRNRLLATVPLTVYQADQYLAELKLTTPTVAVRVGPQSVAAQTFVTTQCRGLTAAAVLRSSSGLAPLADLGVRAVFKSDRGADQIVPVPLTSSQLSAKEALLTAAPAKTPRRAGTYSVTWCAGSRELFSQPFVAVTGPRFLKSLRVSDARFVTADKAGVVRSSRNSPQPGEAVRVGPCFVLASSEPGAAGALTLHVVAVVPGAGRPPLVLEQTVLVTDGPTVFAPGMFDVSDLGSYTGFELRHREKVLGVLSVSPVPSAVFNSEGAFKPPPDFAWTQPAEDELAERLAKLMGDGTG</sequence>
<organism evidence="1 2">
    <name type="scientific">Fimbriiglobus ruber</name>
    <dbReference type="NCBI Taxonomy" id="1908690"/>
    <lineage>
        <taxon>Bacteria</taxon>
        <taxon>Pseudomonadati</taxon>
        <taxon>Planctomycetota</taxon>
        <taxon>Planctomycetia</taxon>
        <taxon>Gemmatales</taxon>
        <taxon>Gemmataceae</taxon>
        <taxon>Fimbriiglobus</taxon>
    </lineage>
</organism>
<protein>
    <submittedName>
        <fullName evidence="1">Uncharacterized protein</fullName>
    </submittedName>
</protein>
<evidence type="ECO:0000313" key="1">
    <source>
        <dbReference type="EMBL" id="OWK44562.1"/>
    </source>
</evidence>
<dbReference type="Proteomes" id="UP000214646">
    <property type="component" value="Unassembled WGS sequence"/>
</dbReference>